<dbReference type="Pfam" id="PF09837">
    <property type="entry name" value="DUF2064"/>
    <property type="match status" value="1"/>
</dbReference>
<dbReference type="InterPro" id="IPR018641">
    <property type="entry name" value="Trfase_1_rSAM/seldom-assoc"/>
</dbReference>
<evidence type="ECO:0000313" key="1">
    <source>
        <dbReference type="EMBL" id="MCM1981904.1"/>
    </source>
</evidence>
<dbReference type="SUPFAM" id="SSF53448">
    <property type="entry name" value="Nucleotide-diphospho-sugar transferases"/>
    <property type="match status" value="1"/>
</dbReference>
<dbReference type="InterPro" id="IPR029044">
    <property type="entry name" value="Nucleotide-diphossugar_trans"/>
</dbReference>
<protein>
    <submittedName>
        <fullName evidence="1">TIGR04282 family arsenosugar biosynthesis glycosyltransferase</fullName>
    </submittedName>
</protein>
<dbReference type="RefSeq" id="WP_166280079.1">
    <property type="nucleotide sequence ID" value="NZ_JTHE03000023.1"/>
</dbReference>
<dbReference type="AlphaFoldDB" id="A0ABD4T017"/>
<dbReference type="EMBL" id="JTHE03000023">
    <property type="protein sequence ID" value="MCM1981904.1"/>
    <property type="molecule type" value="Genomic_DNA"/>
</dbReference>
<accession>A0ABD4T017</accession>
<dbReference type="PANTHER" id="PTHR36529">
    <property type="entry name" value="SLL1095 PROTEIN"/>
    <property type="match status" value="1"/>
</dbReference>
<gene>
    <name evidence="1" type="ORF">QQ91_0003535</name>
</gene>
<organism evidence="1 2">
    <name type="scientific">Lyngbya confervoides BDU141951</name>
    <dbReference type="NCBI Taxonomy" id="1574623"/>
    <lineage>
        <taxon>Bacteria</taxon>
        <taxon>Bacillati</taxon>
        <taxon>Cyanobacteriota</taxon>
        <taxon>Cyanophyceae</taxon>
        <taxon>Oscillatoriophycideae</taxon>
        <taxon>Oscillatoriales</taxon>
        <taxon>Microcoleaceae</taxon>
        <taxon>Lyngbya</taxon>
    </lineage>
</organism>
<reference evidence="1 2" key="1">
    <citation type="journal article" date="2015" name="Genome Announc.">
        <title>Draft Genome Sequence of Filamentous Marine Cyanobacterium Lyngbya confervoides Strain BDU141951.</title>
        <authorList>
            <person name="Chandrababunaidu M.M."/>
            <person name="Sen D."/>
            <person name="Tripathy S."/>
        </authorList>
    </citation>
    <scope>NUCLEOTIDE SEQUENCE [LARGE SCALE GENOMIC DNA]</scope>
    <source>
        <strain evidence="1 2">BDU141951</strain>
    </source>
</reference>
<keyword evidence="2" id="KW-1185">Reference proteome</keyword>
<dbReference type="NCBIfam" id="TIGR04282">
    <property type="entry name" value="glyco_like_cofC"/>
    <property type="match status" value="1"/>
</dbReference>
<evidence type="ECO:0000313" key="2">
    <source>
        <dbReference type="Proteomes" id="UP000031561"/>
    </source>
</evidence>
<sequence length="229" mass="25646">MSDSRAILLFVKAPQPGQVKTRLGKRIGDNLACDLYRCFGLDLYQTLQAVQVPILVFYAPAHQAPQIRAWLTCDRLFYQGEGDLGQRMQRAFECGFALGYKQLLILGSDSPDVPLSMLQEAWRHLAQGRGVIGPSEDGGYYTLGFHRDGFRPEVFQNMTWSTPRVYQETLKRLKAASVPVHQLPVWFDVDTASDLSAFIQRNQGNPNVQLTLNLCAAHSLTPDTDFGPD</sequence>
<dbReference type="Gene3D" id="3.90.550.10">
    <property type="entry name" value="Spore Coat Polysaccharide Biosynthesis Protein SpsA, Chain A"/>
    <property type="match status" value="1"/>
</dbReference>
<name>A0ABD4T017_9CYAN</name>
<comment type="caution">
    <text evidence="1">The sequence shown here is derived from an EMBL/GenBank/DDBJ whole genome shotgun (WGS) entry which is preliminary data.</text>
</comment>
<proteinExistence type="predicted"/>
<dbReference type="Proteomes" id="UP000031561">
    <property type="component" value="Unassembled WGS sequence"/>
</dbReference>
<dbReference type="PANTHER" id="PTHR36529:SF1">
    <property type="entry name" value="GLYCOSYLTRANSFERASE"/>
    <property type="match status" value="1"/>
</dbReference>